<proteinExistence type="predicted"/>
<sequence>MTEISGNITPIGASTANMDGQVLDIETLMVMLQMERAENINGQLMDQANEMKKKNALLKDAQAILGKARELRPAKDSGKAQVSDEIKAFAETHGIDIKTGNINQSEWDQNIENLKGFIDSTNSSSQMDMIRLQSLNNKYSQAFDMMTNFIKKFSASKDGIIRNMG</sequence>
<reference evidence="2" key="1">
    <citation type="submission" date="2021-03" db="EMBL/GenBank/DDBJ databases">
        <authorList>
            <person name="Wang G."/>
        </authorList>
    </citation>
    <scope>NUCLEOTIDE SEQUENCE</scope>
    <source>
        <strain evidence="2">KCTC 12899</strain>
    </source>
</reference>
<dbReference type="RefSeq" id="WP_207862554.1">
    <property type="nucleotide sequence ID" value="NZ_JAFREP010000039.1"/>
</dbReference>
<protein>
    <submittedName>
        <fullName evidence="2">Uncharacterized protein</fullName>
    </submittedName>
</protein>
<dbReference type="EMBL" id="JAFREP010000039">
    <property type="protein sequence ID" value="MBO1322581.1"/>
    <property type="molecule type" value="Genomic_DNA"/>
</dbReference>
<name>A0A8J7U8I4_9BACT</name>
<evidence type="ECO:0000256" key="1">
    <source>
        <dbReference type="SAM" id="Coils"/>
    </source>
</evidence>
<dbReference type="AlphaFoldDB" id="A0A8J7U8I4"/>
<comment type="caution">
    <text evidence="2">The sequence shown here is derived from an EMBL/GenBank/DDBJ whole genome shotgun (WGS) entry which is preliminary data.</text>
</comment>
<gene>
    <name evidence="2" type="ORF">J3U88_29175</name>
</gene>
<organism evidence="2 3">
    <name type="scientific">Acanthopleuribacter pedis</name>
    <dbReference type="NCBI Taxonomy" id="442870"/>
    <lineage>
        <taxon>Bacteria</taxon>
        <taxon>Pseudomonadati</taxon>
        <taxon>Acidobacteriota</taxon>
        <taxon>Holophagae</taxon>
        <taxon>Acanthopleuribacterales</taxon>
        <taxon>Acanthopleuribacteraceae</taxon>
        <taxon>Acanthopleuribacter</taxon>
    </lineage>
</organism>
<evidence type="ECO:0000313" key="3">
    <source>
        <dbReference type="Proteomes" id="UP000664417"/>
    </source>
</evidence>
<evidence type="ECO:0000313" key="2">
    <source>
        <dbReference type="EMBL" id="MBO1322581.1"/>
    </source>
</evidence>
<keyword evidence="3" id="KW-1185">Reference proteome</keyword>
<keyword evidence="1" id="KW-0175">Coiled coil</keyword>
<dbReference type="Proteomes" id="UP000664417">
    <property type="component" value="Unassembled WGS sequence"/>
</dbReference>
<accession>A0A8J7U8I4</accession>
<feature type="coiled-coil region" evidence="1">
    <location>
        <begin position="34"/>
        <end position="61"/>
    </location>
</feature>